<evidence type="ECO:0000256" key="4">
    <source>
        <dbReference type="ARBA" id="ARBA00022842"/>
    </source>
</evidence>
<dbReference type="GO" id="GO:0016887">
    <property type="term" value="F:ATP hydrolysis activity"/>
    <property type="evidence" value="ECO:0007669"/>
    <property type="project" value="UniProtKB-UniRule"/>
</dbReference>
<gene>
    <name evidence="7" type="primary">engD</name>
    <name evidence="5" type="synonym">ychF</name>
    <name evidence="7" type="ORF">NCTC10112_00259</name>
</gene>
<dbReference type="PROSITE" id="PS51710">
    <property type="entry name" value="G_OBG"/>
    <property type="match status" value="1"/>
</dbReference>
<dbReference type="OrthoDB" id="9807318at2"/>
<sequence length="365" mass="41321">MSLKAGIVGLPNVGKSSLFSALTLNEAESANYPFTTIEPNVAIVPLKDKRLYELAKIVSSNKIVEATFQFVDIAGLVKGASKGEGLGNKFLSNIREVDAIVHVIRCFENENIVHVSSKIDPIEDLKTINLELILADLQTIEQVISRTYKKATSDKVAKVEYETAKKIKDALENEVLAKDISLTEEEKHIVKSYQLLTIKPMIYIANLYADDFKNLSNAKHYNNLKKYLDEKNEILVPICIKLEKEISHLDEEEKEMFLSEYNIEESAINKIIKISFKLLNLSTYFTAGEVETKAWTFKNGQNACECAGIIHSDFEKKFVKAEIIKYDDYIKYNGEKGCRENGKINIEGKTYLMQDGDVCYFRIAK</sequence>
<dbReference type="CDD" id="cd01900">
    <property type="entry name" value="YchF"/>
    <property type="match status" value="1"/>
</dbReference>
<keyword evidence="8" id="KW-1185">Reference proteome</keyword>
<dbReference type="Gene3D" id="3.40.50.300">
    <property type="entry name" value="P-loop containing nucleotide triphosphate hydrolases"/>
    <property type="match status" value="1"/>
</dbReference>
<evidence type="ECO:0000256" key="1">
    <source>
        <dbReference type="ARBA" id="ARBA00022723"/>
    </source>
</evidence>
<feature type="domain" description="OBG-type G" evidence="6">
    <location>
        <begin position="3"/>
        <end position="258"/>
    </location>
</feature>
<dbReference type="NCBIfam" id="TIGR00092">
    <property type="entry name" value="redox-regulated ATPase YchF"/>
    <property type="match status" value="1"/>
</dbReference>
<dbReference type="Gene3D" id="3.10.20.30">
    <property type="match status" value="1"/>
</dbReference>
<dbReference type="InterPro" id="IPR012675">
    <property type="entry name" value="Beta-grasp_dom_sf"/>
</dbReference>
<evidence type="ECO:0000313" key="8">
    <source>
        <dbReference type="Proteomes" id="UP000290482"/>
    </source>
</evidence>
<dbReference type="InterPro" id="IPR004396">
    <property type="entry name" value="ATPase_YchF/OLA1"/>
</dbReference>
<dbReference type="Pfam" id="PF06071">
    <property type="entry name" value="YchF-GTPase_C"/>
    <property type="match status" value="1"/>
</dbReference>
<keyword evidence="1" id="KW-0479">Metal-binding</keyword>
<dbReference type="GO" id="GO:0005525">
    <property type="term" value="F:GTP binding"/>
    <property type="evidence" value="ECO:0007669"/>
    <property type="project" value="InterPro"/>
</dbReference>
<dbReference type="HAMAP" id="MF_00944">
    <property type="entry name" value="YchF_OLA1_ATPase"/>
    <property type="match status" value="1"/>
</dbReference>
<dbReference type="EMBL" id="LR214940">
    <property type="protein sequence ID" value="VEU55499.1"/>
    <property type="molecule type" value="Genomic_DNA"/>
</dbReference>
<dbReference type="GO" id="GO:0005737">
    <property type="term" value="C:cytoplasm"/>
    <property type="evidence" value="ECO:0007669"/>
    <property type="project" value="TreeGrafter"/>
</dbReference>
<keyword evidence="2 5" id="KW-0547">Nucleotide-binding</keyword>
<dbReference type="Proteomes" id="UP000290482">
    <property type="component" value="Chromosome"/>
</dbReference>
<dbReference type="InterPro" id="IPR012676">
    <property type="entry name" value="TGS-like"/>
</dbReference>
<dbReference type="InterPro" id="IPR027417">
    <property type="entry name" value="P-loop_NTPase"/>
</dbReference>
<evidence type="ECO:0000256" key="5">
    <source>
        <dbReference type="HAMAP-Rule" id="MF_00944"/>
    </source>
</evidence>
<evidence type="ECO:0000259" key="6">
    <source>
        <dbReference type="PROSITE" id="PS51710"/>
    </source>
</evidence>
<dbReference type="InterPro" id="IPR041706">
    <property type="entry name" value="YchF_N"/>
</dbReference>
<dbReference type="InterPro" id="IPR031167">
    <property type="entry name" value="G_OBG"/>
</dbReference>
<comment type="function">
    <text evidence="5">ATPase that binds to both the 70S ribosome and the 50S ribosomal subunit in a nucleotide-independent manner.</text>
</comment>
<dbReference type="PANTHER" id="PTHR23305:SF18">
    <property type="entry name" value="OBG-TYPE G DOMAIN-CONTAINING PROTEIN"/>
    <property type="match status" value="1"/>
</dbReference>
<keyword evidence="4" id="KW-0460">Magnesium</keyword>
<evidence type="ECO:0000256" key="2">
    <source>
        <dbReference type="ARBA" id="ARBA00022741"/>
    </source>
</evidence>
<accession>A0A448ZW66</accession>
<dbReference type="RefSeq" id="WP_022936194.1">
    <property type="nucleotide sequence ID" value="NZ_LR214940.1"/>
</dbReference>
<dbReference type="GO" id="GO:0005524">
    <property type="term" value="F:ATP binding"/>
    <property type="evidence" value="ECO:0007669"/>
    <property type="project" value="UniProtKB-UniRule"/>
</dbReference>
<reference evidence="7 8" key="1">
    <citation type="submission" date="2019-01" db="EMBL/GenBank/DDBJ databases">
        <authorList>
            <consortium name="Pathogen Informatics"/>
        </authorList>
    </citation>
    <scope>NUCLEOTIDE SEQUENCE [LARGE SCALE GENOMIC DNA]</scope>
    <source>
        <strain evidence="7 8">NCTC10112</strain>
    </source>
</reference>
<protein>
    <recommendedName>
        <fullName evidence="5">Ribosome-binding ATPase YchF</fullName>
    </recommendedName>
</protein>
<comment type="similarity">
    <text evidence="5">Belongs to the TRAFAC class OBG-HflX-like GTPase superfamily. OBG GTPase family. YchF/OLA1 subfamily.</text>
</comment>
<dbReference type="SUPFAM" id="SSF81271">
    <property type="entry name" value="TGS-like"/>
    <property type="match status" value="1"/>
</dbReference>
<feature type="binding site" evidence="5">
    <location>
        <begin position="12"/>
        <end position="17"/>
    </location>
    <ligand>
        <name>ATP</name>
        <dbReference type="ChEBI" id="CHEBI:30616"/>
    </ligand>
</feature>
<dbReference type="KEGG" id="mob:NCTC10112_00259"/>
<dbReference type="AlphaFoldDB" id="A0A448ZW66"/>
<organism evidence="7 8">
    <name type="scientific">Metamycoplasma orale</name>
    <name type="common">Mycoplasma orale</name>
    <dbReference type="NCBI Taxonomy" id="2121"/>
    <lineage>
        <taxon>Bacteria</taxon>
        <taxon>Bacillati</taxon>
        <taxon>Mycoplasmatota</taxon>
        <taxon>Mycoplasmoidales</taxon>
        <taxon>Metamycoplasmataceae</taxon>
        <taxon>Metamycoplasma</taxon>
    </lineage>
</organism>
<evidence type="ECO:0000256" key="3">
    <source>
        <dbReference type="ARBA" id="ARBA00022840"/>
    </source>
</evidence>
<dbReference type="SUPFAM" id="SSF52540">
    <property type="entry name" value="P-loop containing nucleoside triphosphate hydrolases"/>
    <property type="match status" value="1"/>
</dbReference>
<dbReference type="PIRSF" id="PIRSF006641">
    <property type="entry name" value="CHP00092"/>
    <property type="match status" value="1"/>
</dbReference>
<name>A0A448ZW66_METOS</name>
<dbReference type="PRINTS" id="PR00326">
    <property type="entry name" value="GTP1OBG"/>
</dbReference>
<dbReference type="FunFam" id="3.10.20.30:FF:000001">
    <property type="entry name" value="Ribosome-binding ATPase YchF"/>
    <property type="match status" value="1"/>
</dbReference>
<dbReference type="InterPro" id="IPR023192">
    <property type="entry name" value="TGS-like_dom_sf"/>
</dbReference>
<dbReference type="InterPro" id="IPR013029">
    <property type="entry name" value="YchF_C"/>
</dbReference>
<dbReference type="GO" id="GO:0046872">
    <property type="term" value="F:metal ion binding"/>
    <property type="evidence" value="ECO:0007669"/>
    <property type="project" value="UniProtKB-KW"/>
</dbReference>
<dbReference type="GO" id="GO:0043023">
    <property type="term" value="F:ribosomal large subunit binding"/>
    <property type="evidence" value="ECO:0007669"/>
    <property type="project" value="UniProtKB-UniRule"/>
</dbReference>
<dbReference type="Pfam" id="PF01926">
    <property type="entry name" value="MMR_HSR1"/>
    <property type="match status" value="1"/>
</dbReference>
<dbReference type="InterPro" id="IPR006073">
    <property type="entry name" value="GTP-bd"/>
</dbReference>
<dbReference type="PANTHER" id="PTHR23305">
    <property type="entry name" value="OBG GTPASE FAMILY"/>
    <property type="match status" value="1"/>
</dbReference>
<dbReference type="Gene3D" id="1.10.150.300">
    <property type="entry name" value="TGS-like domain"/>
    <property type="match status" value="1"/>
</dbReference>
<evidence type="ECO:0000313" key="7">
    <source>
        <dbReference type="EMBL" id="VEU55499.1"/>
    </source>
</evidence>
<keyword evidence="3 5" id="KW-0067">ATP-binding</keyword>
<proteinExistence type="inferred from homology"/>
<dbReference type="FunFam" id="1.10.150.300:FF:000004">
    <property type="entry name" value="Ribosome-binding ATPase YchF"/>
    <property type="match status" value="1"/>
</dbReference>